<reference evidence="1" key="1">
    <citation type="submission" date="2023-03" db="EMBL/GenBank/DDBJ databases">
        <title>Massive genome expansion in bonnet fungi (Mycena s.s.) driven by repeated elements and novel gene families across ecological guilds.</title>
        <authorList>
            <consortium name="Lawrence Berkeley National Laboratory"/>
            <person name="Harder C.B."/>
            <person name="Miyauchi S."/>
            <person name="Viragh M."/>
            <person name="Kuo A."/>
            <person name="Thoen E."/>
            <person name="Andreopoulos B."/>
            <person name="Lu D."/>
            <person name="Skrede I."/>
            <person name="Drula E."/>
            <person name="Henrissat B."/>
            <person name="Morin E."/>
            <person name="Kohler A."/>
            <person name="Barry K."/>
            <person name="LaButti K."/>
            <person name="Morin E."/>
            <person name="Salamov A."/>
            <person name="Lipzen A."/>
            <person name="Mereny Z."/>
            <person name="Hegedus B."/>
            <person name="Baldrian P."/>
            <person name="Stursova M."/>
            <person name="Weitz H."/>
            <person name="Taylor A."/>
            <person name="Grigoriev I.V."/>
            <person name="Nagy L.G."/>
            <person name="Martin F."/>
            <person name="Kauserud H."/>
        </authorList>
    </citation>
    <scope>NUCLEOTIDE SEQUENCE</scope>
    <source>
        <strain evidence="1">CBHHK188m</strain>
    </source>
</reference>
<accession>A0AAD7IY81</accession>
<organism evidence="1 2">
    <name type="scientific">Mycena maculata</name>
    <dbReference type="NCBI Taxonomy" id="230809"/>
    <lineage>
        <taxon>Eukaryota</taxon>
        <taxon>Fungi</taxon>
        <taxon>Dikarya</taxon>
        <taxon>Basidiomycota</taxon>
        <taxon>Agaricomycotina</taxon>
        <taxon>Agaricomycetes</taxon>
        <taxon>Agaricomycetidae</taxon>
        <taxon>Agaricales</taxon>
        <taxon>Marasmiineae</taxon>
        <taxon>Mycenaceae</taxon>
        <taxon>Mycena</taxon>
    </lineage>
</organism>
<gene>
    <name evidence="1" type="ORF">DFH07DRAFT_960676</name>
</gene>
<keyword evidence="2" id="KW-1185">Reference proteome</keyword>
<comment type="caution">
    <text evidence="1">The sequence shown here is derived from an EMBL/GenBank/DDBJ whole genome shotgun (WGS) entry which is preliminary data.</text>
</comment>
<evidence type="ECO:0000313" key="2">
    <source>
        <dbReference type="Proteomes" id="UP001215280"/>
    </source>
</evidence>
<evidence type="ECO:0000313" key="1">
    <source>
        <dbReference type="EMBL" id="KAJ7752237.1"/>
    </source>
</evidence>
<sequence length="142" mass="15485">MSRRSMAQLFKFSSVFQDGNWHSSLFGPLSDADTPQGTIEVLLIGSFIILAPALDHRTYDGGMPEDELSQLHEDRKTYKKSRSQLGHKYIGSFVANAESFDSGTDLLIHGASDLIQLVTTVDSCLAIPPPSCGHNCTIQASQ</sequence>
<protein>
    <submittedName>
        <fullName evidence="1">Uncharacterized protein</fullName>
    </submittedName>
</protein>
<dbReference type="EMBL" id="JARJLG010000075">
    <property type="protein sequence ID" value="KAJ7752237.1"/>
    <property type="molecule type" value="Genomic_DNA"/>
</dbReference>
<dbReference type="AlphaFoldDB" id="A0AAD7IY81"/>
<proteinExistence type="predicted"/>
<name>A0AAD7IY81_9AGAR</name>
<dbReference type="Proteomes" id="UP001215280">
    <property type="component" value="Unassembled WGS sequence"/>
</dbReference>